<evidence type="ECO:0000256" key="1">
    <source>
        <dbReference type="ARBA" id="ARBA00004861"/>
    </source>
</evidence>
<dbReference type="InterPro" id="IPR013785">
    <property type="entry name" value="Aldolase_TIM"/>
</dbReference>
<evidence type="ECO:0000256" key="5">
    <source>
        <dbReference type="ARBA" id="ARBA00022793"/>
    </source>
</evidence>
<dbReference type="AlphaFoldDB" id="A0A6J6F1F4"/>
<dbReference type="Pfam" id="PF00215">
    <property type="entry name" value="OMPdecase"/>
    <property type="match status" value="1"/>
</dbReference>
<dbReference type="InterPro" id="IPR011060">
    <property type="entry name" value="RibuloseP-bd_barrel"/>
</dbReference>
<keyword evidence="7" id="KW-0456">Lyase</keyword>
<dbReference type="HAMAP" id="MF_01215">
    <property type="entry name" value="OMPdecase_type2"/>
    <property type="match status" value="1"/>
</dbReference>
<evidence type="ECO:0000256" key="6">
    <source>
        <dbReference type="ARBA" id="ARBA00022975"/>
    </source>
</evidence>
<accession>A0A6J6F1F4</accession>
<dbReference type="PROSITE" id="PS00156">
    <property type="entry name" value="OMPDECASE"/>
    <property type="match status" value="1"/>
</dbReference>
<keyword evidence="5" id="KW-0210">Decarboxylase</keyword>
<dbReference type="InterPro" id="IPR018089">
    <property type="entry name" value="OMPdecase_AS"/>
</dbReference>
<comment type="catalytic activity">
    <reaction evidence="9">
        <text>orotidine 5'-phosphate + H(+) = UMP + CO2</text>
        <dbReference type="Rhea" id="RHEA:11596"/>
        <dbReference type="ChEBI" id="CHEBI:15378"/>
        <dbReference type="ChEBI" id="CHEBI:16526"/>
        <dbReference type="ChEBI" id="CHEBI:57538"/>
        <dbReference type="ChEBI" id="CHEBI:57865"/>
        <dbReference type="EC" id="4.1.1.23"/>
    </reaction>
</comment>
<evidence type="ECO:0000313" key="11">
    <source>
        <dbReference type="EMBL" id="CAB4580823.1"/>
    </source>
</evidence>
<evidence type="ECO:0000256" key="4">
    <source>
        <dbReference type="ARBA" id="ARBA00021923"/>
    </source>
</evidence>
<dbReference type="GO" id="GO:0004590">
    <property type="term" value="F:orotidine-5'-phosphate decarboxylase activity"/>
    <property type="evidence" value="ECO:0007669"/>
    <property type="project" value="UniProtKB-EC"/>
</dbReference>
<dbReference type="PANTHER" id="PTHR43375">
    <property type="entry name" value="OROTIDINE 5'-PHOSPHATE DECARBOXYLASE"/>
    <property type="match status" value="1"/>
</dbReference>
<dbReference type="NCBIfam" id="TIGR02127">
    <property type="entry name" value="pyrF_sub2"/>
    <property type="match status" value="1"/>
</dbReference>
<feature type="domain" description="Orotidine 5'-phosphate decarboxylase" evidence="10">
    <location>
        <begin position="17"/>
        <end position="255"/>
    </location>
</feature>
<dbReference type="Gene3D" id="3.20.20.70">
    <property type="entry name" value="Aldolase class I"/>
    <property type="match status" value="1"/>
</dbReference>
<dbReference type="SMART" id="SM00934">
    <property type="entry name" value="OMPdecase"/>
    <property type="match status" value="1"/>
</dbReference>
<sequence>MGFHDKLNEAWAGSGSMLCVGLDPDPAKMPAAMAADPEGVLEFCIGIVDATAHAVCAFKPQIAYFAALGAEDHLERLCAHVRDRHPRAVLILDAKRGDIGPTAERYAEEAFVRYGADAVTVNPYLGTDSLEPFLAHRGKGVIVLCRTSNPGSGDLQSLTVDGEPLYERVATMARDRWSALGEVALVVGATYPTELAKVRAIVGDMPLLVPGIGAQGGDVEATVTAGRDSRGFGMMINSSRAILYASNGADWATAARVAAETTRDQIRSFA</sequence>
<dbReference type="PANTHER" id="PTHR43375:SF1">
    <property type="entry name" value="OROTIDINE 5'-PHOSPHATE DECARBOXYLASE"/>
    <property type="match status" value="1"/>
</dbReference>
<protein>
    <recommendedName>
        <fullName evidence="4">Orotidine 5'-phosphate decarboxylase</fullName>
        <ecNumber evidence="3">4.1.1.23</ecNumber>
    </recommendedName>
    <alternativeName>
        <fullName evidence="8">OMP decarboxylase</fullName>
    </alternativeName>
</protein>
<name>A0A6J6F1F4_9ZZZZ</name>
<evidence type="ECO:0000259" key="10">
    <source>
        <dbReference type="SMART" id="SM00934"/>
    </source>
</evidence>
<gene>
    <name evidence="11" type="ORF">UFOPK1722_01022</name>
</gene>
<evidence type="ECO:0000256" key="3">
    <source>
        <dbReference type="ARBA" id="ARBA00012321"/>
    </source>
</evidence>
<dbReference type="EC" id="4.1.1.23" evidence="3"/>
<dbReference type="GO" id="GO:0006207">
    <property type="term" value="P:'de novo' pyrimidine nucleobase biosynthetic process"/>
    <property type="evidence" value="ECO:0007669"/>
    <property type="project" value="InterPro"/>
</dbReference>
<dbReference type="InterPro" id="IPR011995">
    <property type="entry name" value="OMPdecase_type-2"/>
</dbReference>
<evidence type="ECO:0000256" key="2">
    <source>
        <dbReference type="ARBA" id="ARBA00008847"/>
    </source>
</evidence>
<comment type="similarity">
    <text evidence="2">Belongs to the OMP decarboxylase family. Type 2 subfamily.</text>
</comment>
<dbReference type="UniPathway" id="UPA00070">
    <property type="reaction ID" value="UER00120"/>
</dbReference>
<comment type="pathway">
    <text evidence="1">Pyrimidine metabolism; UMP biosynthesis via de novo pathway; UMP from orotate: step 2/2.</text>
</comment>
<dbReference type="EMBL" id="CAEZTS010000082">
    <property type="protein sequence ID" value="CAB4580823.1"/>
    <property type="molecule type" value="Genomic_DNA"/>
</dbReference>
<dbReference type="SUPFAM" id="SSF51366">
    <property type="entry name" value="Ribulose-phoshate binding barrel"/>
    <property type="match status" value="1"/>
</dbReference>
<dbReference type="GO" id="GO:0044205">
    <property type="term" value="P:'de novo' UMP biosynthetic process"/>
    <property type="evidence" value="ECO:0007669"/>
    <property type="project" value="UniProtKB-UniPathway"/>
</dbReference>
<proteinExistence type="inferred from homology"/>
<dbReference type="CDD" id="cd04725">
    <property type="entry name" value="OMP_decarboxylase_like"/>
    <property type="match status" value="1"/>
</dbReference>
<organism evidence="11">
    <name type="scientific">freshwater metagenome</name>
    <dbReference type="NCBI Taxonomy" id="449393"/>
    <lineage>
        <taxon>unclassified sequences</taxon>
        <taxon>metagenomes</taxon>
        <taxon>ecological metagenomes</taxon>
    </lineage>
</organism>
<keyword evidence="6" id="KW-0665">Pyrimidine biosynthesis</keyword>
<reference evidence="11" key="1">
    <citation type="submission" date="2020-05" db="EMBL/GenBank/DDBJ databases">
        <authorList>
            <person name="Chiriac C."/>
            <person name="Salcher M."/>
            <person name="Ghai R."/>
            <person name="Kavagutti S V."/>
        </authorList>
    </citation>
    <scope>NUCLEOTIDE SEQUENCE</scope>
</reference>
<evidence type="ECO:0000256" key="7">
    <source>
        <dbReference type="ARBA" id="ARBA00023239"/>
    </source>
</evidence>
<evidence type="ECO:0000256" key="9">
    <source>
        <dbReference type="ARBA" id="ARBA00049157"/>
    </source>
</evidence>
<dbReference type="InterPro" id="IPR001754">
    <property type="entry name" value="OMPdeCOase_dom"/>
</dbReference>
<evidence type="ECO:0000256" key="8">
    <source>
        <dbReference type="ARBA" id="ARBA00033428"/>
    </source>
</evidence>